<reference evidence="4" key="1">
    <citation type="journal article" date="2013" name="Nature">
        <title>Draft genome of the wheat A-genome progenitor Triticum urartu.</title>
        <authorList>
            <person name="Ling H.Q."/>
            <person name="Zhao S."/>
            <person name="Liu D."/>
            <person name="Wang J."/>
            <person name="Sun H."/>
            <person name="Zhang C."/>
            <person name="Fan H."/>
            <person name="Li D."/>
            <person name="Dong L."/>
            <person name="Tao Y."/>
            <person name="Gao C."/>
            <person name="Wu H."/>
            <person name="Li Y."/>
            <person name="Cui Y."/>
            <person name="Guo X."/>
            <person name="Zheng S."/>
            <person name="Wang B."/>
            <person name="Yu K."/>
            <person name="Liang Q."/>
            <person name="Yang W."/>
            <person name="Lou X."/>
            <person name="Chen J."/>
            <person name="Feng M."/>
            <person name="Jian J."/>
            <person name="Zhang X."/>
            <person name="Luo G."/>
            <person name="Jiang Y."/>
            <person name="Liu J."/>
            <person name="Wang Z."/>
            <person name="Sha Y."/>
            <person name="Zhang B."/>
            <person name="Wu H."/>
            <person name="Tang D."/>
            <person name="Shen Q."/>
            <person name="Xue P."/>
            <person name="Zou S."/>
            <person name="Wang X."/>
            <person name="Liu X."/>
            <person name="Wang F."/>
            <person name="Yang Y."/>
            <person name="An X."/>
            <person name="Dong Z."/>
            <person name="Zhang K."/>
            <person name="Zhang X."/>
            <person name="Luo M.C."/>
            <person name="Dvorak J."/>
            <person name="Tong Y."/>
            <person name="Wang J."/>
            <person name="Yang H."/>
            <person name="Li Z."/>
            <person name="Wang D."/>
            <person name="Zhang A."/>
            <person name="Wang J."/>
        </authorList>
    </citation>
    <scope>NUCLEOTIDE SEQUENCE</scope>
    <source>
        <strain evidence="4">cv. G1812</strain>
    </source>
</reference>
<accession>A0A8R7P396</accession>
<reference evidence="3" key="3">
    <citation type="submission" date="2022-06" db="UniProtKB">
        <authorList>
            <consortium name="EnsemblPlants"/>
        </authorList>
    </citation>
    <scope>IDENTIFICATION</scope>
</reference>
<feature type="signal peptide" evidence="2">
    <location>
        <begin position="1"/>
        <end position="27"/>
    </location>
</feature>
<name>A0A8R7P396_TRIUA</name>
<proteinExistence type="predicted"/>
<feature type="compositionally biased region" description="Basic residues" evidence="1">
    <location>
        <begin position="69"/>
        <end position="86"/>
    </location>
</feature>
<sequence length="86" mass="9245">RTYHLPFARSLLSFAASPSFVLLPTLAHTGAASLAPIPSASSSRPRHQDRSSVTMASPSSAYVDASSRLRPHAARPPHRQHPCLPH</sequence>
<evidence type="ECO:0000313" key="3">
    <source>
        <dbReference type="EnsemblPlants" id="TuG1812G0100001891.01.T01.cds421622"/>
    </source>
</evidence>
<evidence type="ECO:0000256" key="1">
    <source>
        <dbReference type="SAM" id="MobiDB-lite"/>
    </source>
</evidence>
<feature type="chain" id="PRO_5035738303" evidence="2">
    <location>
        <begin position="28"/>
        <end position="86"/>
    </location>
</feature>
<dbReference type="AlphaFoldDB" id="A0A8R7P396"/>
<feature type="region of interest" description="Disordered" evidence="1">
    <location>
        <begin position="35"/>
        <end position="86"/>
    </location>
</feature>
<organism evidence="3 4">
    <name type="scientific">Triticum urartu</name>
    <name type="common">Red wild einkorn</name>
    <name type="synonym">Crithodium urartu</name>
    <dbReference type="NCBI Taxonomy" id="4572"/>
    <lineage>
        <taxon>Eukaryota</taxon>
        <taxon>Viridiplantae</taxon>
        <taxon>Streptophyta</taxon>
        <taxon>Embryophyta</taxon>
        <taxon>Tracheophyta</taxon>
        <taxon>Spermatophyta</taxon>
        <taxon>Magnoliopsida</taxon>
        <taxon>Liliopsida</taxon>
        <taxon>Poales</taxon>
        <taxon>Poaceae</taxon>
        <taxon>BOP clade</taxon>
        <taxon>Pooideae</taxon>
        <taxon>Triticodae</taxon>
        <taxon>Triticeae</taxon>
        <taxon>Triticinae</taxon>
        <taxon>Triticum</taxon>
    </lineage>
</organism>
<dbReference type="Proteomes" id="UP000015106">
    <property type="component" value="Chromosome 1"/>
</dbReference>
<dbReference type="Gramene" id="TuG1812G0100001891.01.T01">
    <property type="protein sequence ID" value="TuG1812G0100001891.01.T01.cds421622"/>
    <property type="gene ID" value="TuG1812G0100001891.01"/>
</dbReference>
<reference evidence="3" key="2">
    <citation type="submission" date="2018-03" db="EMBL/GenBank/DDBJ databases">
        <title>The Triticum urartu genome reveals the dynamic nature of wheat genome evolution.</title>
        <authorList>
            <person name="Ling H."/>
            <person name="Ma B."/>
            <person name="Shi X."/>
            <person name="Liu H."/>
            <person name="Dong L."/>
            <person name="Sun H."/>
            <person name="Cao Y."/>
            <person name="Gao Q."/>
            <person name="Zheng S."/>
            <person name="Li Y."/>
            <person name="Yu Y."/>
            <person name="Du H."/>
            <person name="Qi M."/>
            <person name="Li Y."/>
            <person name="Yu H."/>
            <person name="Cui Y."/>
            <person name="Wang N."/>
            <person name="Chen C."/>
            <person name="Wu H."/>
            <person name="Zhao Y."/>
            <person name="Zhang J."/>
            <person name="Li Y."/>
            <person name="Zhou W."/>
            <person name="Zhang B."/>
            <person name="Hu W."/>
            <person name="Eijk M."/>
            <person name="Tang J."/>
            <person name="Witsenboer H."/>
            <person name="Zhao S."/>
            <person name="Li Z."/>
            <person name="Zhang A."/>
            <person name="Wang D."/>
            <person name="Liang C."/>
        </authorList>
    </citation>
    <scope>NUCLEOTIDE SEQUENCE [LARGE SCALE GENOMIC DNA]</scope>
    <source>
        <strain evidence="3">cv. G1812</strain>
    </source>
</reference>
<keyword evidence="2" id="KW-0732">Signal</keyword>
<keyword evidence="4" id="KW-1185">Reference proteome</keyword>
<feature type="compositionally biased region" description="Polar residues" evidence="1">
    <location>
        <begin position="51"/>
        <end position="60"/>
    </location>
</feature>
<evidence type="ECO:0000313" key="4">
    <source>
        <dbReference type="Proteomes" id="UP000015106"/>
    </source>
</evidence>
<protein>
    <submittedName>
        <fullName evidence="3">Uncharacterized protein</fullName>
    </submittedName>
</protein>
<evidence type="ECO:0000256" key="2">
    <source>
        <dbReference type="SAM" id="SignalP"/>
    </source>
</evidence>
<dbReference type="EnsemblPlants" id="TuG1812G0100001891.01.T01">
    <property type="protein sequence ID" value="TuG1812G0100001891.01.T01.cds421622"/>
    <property type="gene ID" value="TuG1812G0100001891.01"/>
</dbReference>